<evidence type="ECO:0000313" key="1">
    <source>
        <dbReference type="EMBL" id="CAK0812542.1"/>
    </source>
</evidence>
<accession>A0ABN9R4E9</accession>
<dbReference type="Gene3D" id="3.90.70.10">
    <property type="entry name" value="Cysteine proteinases"/>
    <property type="match status" value="1"/>
</dbReference>
<name>A0ABN9R4E9_9DINO</name>
<evidence type="ECO:0000313" key="2">
    <source>
        <dbReference type="Proteomes" id="UP001189429"/>
    </source>
</evidence>
<keyword evidence="2" id="KW-1185">Reference proteome</keyword>
<evidence type="ECO:0008006" key="3">
    <source>
        <dbReference type="Google" id="ProtNLM"/>
    </source>
</evidence>
<proteinExistence type="predicted"/>
<dbReference type="EMBL" id="CAUYUJ010005172">
    <property type="protein sequence ID" value="CAK0812542.1"/>
    <property type="molecule type" value="Genomic_DNA"/>
</dbReference>
<dbReference type="InterPro" id="IPR038765">
    <property type="entry name" value="Papain-like_cys_pep_sf"/>
</dbReference>
<feature type="non-terminal residue" evidence="1">
    <location>
        <position position="1"/>
    </location>
</feature>
<protein>
    <recommendedName>
        <fullName evidence="3">Ubiquitinyl hydrolase 1</fullName>
    </recommendedName>
</protein>
<sequence>QDSMEFIEYLLDGLKEDVNRVKGQKPFVETKEAEGRPDDVVAAEARENYRQRNNSHIDDMFLGFFKSTGHHLPGAGVRARVRDVRPVPLGEVVAGQRLGGAHRELPRARRAHDGLPQLRMAQGLGREVRRRSGEIIRNAAASANLDAKNCVLAEIITFEKIYKFFEPSDAVDKIGSSDVLVMYELENEFHIPYEERWGRQDDAQADGASQDGEKCSVVIPAADEGFAELLELLVLPGVRGHPSGDVREEADHRRGPV</sequence>
<gene>
    <name evidence="1" type="ORF">PCOR1329_LOCUS16809</name>
</gene>
<reference evidence="1" key="1">
    <citation type="submission" date="2023-10" db="EMBL/GenBank/DDBJ databases">
        <authorList>
            <person name="Chen Y."/>
            <person name="Shah S."/>
            <person name="Dougan E. K."/>
            <person name="Thang M."/>
            <person name="Chan C."/>
        </authorList>
    </citation>
    <scope>NUCLEOTIDE SEQUENCE [LARGE SCALE GENOMIC DNA]</scope>
</reference>
<dbReference type="Proteomes" id="UP001189429">
    <property type="component" value="Unassembled WGS sequence"/>
</dbReference>
<feature type="non-terminal residue" evidence="1">
    <location>
        <position position="257"/>
    </location>
</feature>
<dbReference type="SUPFAM" id="SSF54001">
    <property type="entry name" value="Cysteine proteinases"/>
    <property type="match status" value="1"/>
</dbReference>
<organism evidence="1 2">
    <name type="scientific">Prorocentrum cordatum</name>
    <dbReference type="NCBI Taxonomy" id="2364126"/>
    <lineage>
        <taxon>Eukaryota</taxon>
        <taxon>Sar</taxon>
        <taxon>Alveolata</taxon>
        <taxon>Dinophyceae</taxon>
        <taxon>Prorocentrales</taxon>
        <taxon>Prorocentraceae</taxon>
        <taxon>Prorocentrum</taxon>
    </lineage>
</organism>
<comment type="caution">
    <text evidence="1">The sequence shown here is derived from an EMBL/GenBank/DDBJ whole genome shotgun (WGS) entry which is preliminary data.</text>
</comment>